<evidence type="ECO:0000313" key="4">
    <source>
        <dbReference type="EMBL" id="AIF41101.1"/>
    </source>
</evidence>
<dbReference type="PROSITE" id="PS51186">
    <property type="entry name" value="GNAT"/>
    <property type="match status" value="1"/>
</dbReference>
<dbReference type="CDD" id="cd04301">
    <property type="entry name" value="NAT_SF"/>
    <property type="match status" value="1"/>
</dbReference>
<dbReference type="KEGG" id="dni:HX89_09250"/>
<accession>A0A075JFV9</accession>
<sequence length="161" mass="17584">MRIVNIRRATQDDVPEIVRLKALLMIDGWPFDIELDDAWRERCARVARQLLASDGYACFVIDRVEGAGPGSPLASCVTATVEQHLPGPDGSGRSAYVGDMCTEAEFRGRGCGTALLDAALQWCREQEAGWVSLFSTESGDALYRKAGFSDEGPFQHLSMAL</sequence>
<dbReference type="InterPro" id="IPR016181">
    <property type="entry name" value="Acyl_CoA_acyltransferase"/>
</dbReference>
<reference evidence="4 5" key="1">
    <citation type="submission" date="2014-07" db="EMBL/GenBank/DDBJ databases">
        <title>Genome Sequencing of Dermacoccus nishinomiyaensis.</title>
        <authorList>
            <person name="Hong K.W."/>
            <person name="Chan K.G."/>
        </authorList>
    </citation>
    <scope>NUCLEOTIDE SEQUENCE [LARGE SCALE GENOMIC DNA]</scope>
    <source>
        <strain evidence="4 5">M25</strain>
    </source>
</reference>
<gene>
    <name evidence="4" type="ORF">HX89_09250</name>
</gene>
<dbReference type="Proteomes" id="UP000027986">
    <property type="component" value="Chromosome"/>
</dbReference>
<dbReference type="InterPro" id="IPR000182">
    <property type="entry name" value="GNAT_dom"/>
</dbReference>
<dbReference type="InterPro" id="IPR050832">
    <property type="entry name" value="Bact_Acetyltransf"/>
</dbReference>
<name>A0A075JFV9_9MICO</name>
<dbReference type="PANTHER" id="PTHR43877:SF2">
    <property type="entry name" value="AMINOALKYLPHOSPHONATE N-ACETYLTRANSFERASE-RELATED"/>
    <property type="match status" value="1"/>
</dbReference>
<dbReference type="EMBL" id="CP008889">
    <property type="protein sequence ID" value="AIF41101.1"/>
    <property type="molecule type" value="Genomic_DNA"/>
</dbReference>
<dbReference type="Pfam" id="PF00583">
    <property type="entry name" value="Acetyltransf_1"/>
    <property type="match status" value="1"/>
</dbReference>
<dbReference type="Gene3D" id="3.40.630.30">
    <property type="match status" value="1"/>
</dbReference>
<evidence type="ECO:0000256" key="1">
    <source>
        <dbReference type="ARBA" id="ARBA00022679"/>
    </source>
</evidence>
<protein>
    <recommendedName>
        <fullName evidence="3">N-acetyltransferase domain-containing protein</fullName>
    </recommendedName>
</protein>
<dbReference type="HOGENOM" id="CLU_013985_35_1_11"/>
<proteinExistence type="predicted"/>
<dbReference type="AlphaFoldDB" id="A0A075JFV9"/>
<evidence type="ECO:0000256" key="2">
    <source>
        <dbReference type="ARBA" id="ARBA00023315"/>
    </source>
</evidence>
<dbReference type="PANTHER" id="PTHR43877">
    <property type="entry name" value="AMINOALKYLPHOSPHONATE N-ACETYLTRANSFERASE-RELATED-RELATED"/>
    <property type="match status" value="1"/>
</dbReference>
<evidence type="ECO:0000313" key="5">
    <source>
        <dbReference type="Proteomes" id="UP000027986"/>
    </source>
</evidence>
<keyword evidence="5" id="KW-1185">Reference proteome</keyword>
<feature type="domain" description="N-acetyltransferase" evidence="3">
    <location>
        <begin position="4"/>
        <end position="161"/>
    </location>
</feature>
<keyword evidence="2" id="KW-0012">Acyltransferase</keyword>
<evidence type="ECO:0000259" key="3">
    <source>
        <dbReference type="PROSITE" id="PS51186"/>
    </source>
</evidence>
<keyword evidence="1" id="KW-0808">Transferase</keyword>
<dbReference type="eggNOG" id="COG0456">
    <property type="taxonomic scope" value="Bacteria"/>
</dbReference>
<dbReference type="SUPFAM" id="SSF55729">
    <property type="entry name" value="Acyl-CoA N-acyltransferases (Nat)"/>
    <property type="match status" value="1"/>
</dbReference>
<organism evidence="4 5">
    <name type="scientific">Dermacoccus nishinomiyaensis</name>
    <dbReference type="NCBI Taxonomy" id="1274"/>
    <lineage>
        <taxon>Bacteria</taxon>
        <taxon>Bacillati</taxon>
        <taxon>Actinomycetota</taxon>
        <taxon>Actinomycetes</taxon>
        <taxon>Micrococcales</taxon>
        <taxon>Dermacoccaceae</taxon>
        <taxon>Dermacoccus</taxon>
    </lineage>
</organism>
<dbReference type="GO" id="GO:0016747">
    <property type="term" value="F:acyltransferase activity, transferring groups other than amino-acyl groups"/>
    <property type="evidence" value="ECO:0007669"/>
    <property type="project" value="InterPro"/>
</dbReference>